<evidence type="ECO:0000313" key="4">
    <source>
        <dbReference type="Proteomes" id="UP001295444"/>
    </source>
</evidence>
<dbReference type="InterPro" id="IPR026768">
    <property type="entry name" value="YPEH2ZP"/>
</dbReference>
<dbReference type="Pfam" id="PF14976">
    <property type="entry name" value="YPEH2ZP"/>
    <property type="match status" value="1"/>
</dbReference>
<dbReference type="PANTHER" id="PTHR31841:SF1">
    <property type="entry name" value="PROTEIN FAM72A-RELATED"/>
    <property type="match status" value="1"/>
</dbReference>
<evidence type="ECO:0008006" key="5">
    <source>
        <dbReference type="Google" id="ProtNLM"/>
    </source>
</evidence>
<accession>A0AAD1QZP7</accession>
<dbReference type="AlphaFoldDB" id="A0AAD1QZP7"/>
<evidence type="ECO:0000256" key="2">
    <source>
        <dbReference type="SAM" id="MobiDB-lite"/>
    </source>
</evidence>
<evidence type="ECO:0000256" key="1">
    <source>
        <dbReference type="ARBA" id="ARBA00006888"/>
    </source>
</evidence>
<dbReference type="GO" id="GO:0005829">
    <property type="term" value="C:cytosol"/>
    <property type="evidence" value="ECO:0007669"/>
    <property type="project" value="UniProtKB-ARBA"/>
</dbReference>
<dbReference type="Proteomes" id="UP001295444">
    <property type="component" value="Chromosome 01"/>
</dbReference>
<dbReference type="EMBL" id="OW240912">
    <property type="protein sequence ID" value="CAH2220940.1"/>
    <property type="molecule type" value="Genomic_DNA"/>
</dbReference>
<gene>
    <name evidence="3" type="ORF">PECUL_23A007299</name>
</gene>
<comment type="similarity">
    <text evidence="1">Belongs to the FAM72 family.</text>
</comment>
<proteinExistence type="inferred from homology"/>
<dbReference type="PANTHER" id="PTHR31841">
    <property type="entry name" value="PROTEIN FAM72A-RELATED"/>
    <property type="match status" value="1"/>
</dbReference>
<feature type="region of interest" description="Disordered" evidence="2">
    <location>
        <begin position="123"/>
        <end position="146"/>
    </location>
</feature>
<reference evidence="3" key="1">
    <citation type="submission" date="2022-03" db="EMBL/GenBank/DDBJ databases">
        <authorList>
            <person name="Alioto T."/>
            <person name="Alioto T."/>
            <person name="Gomez Garrido J."/>
        </authorList>
    </citation>
    <scope>NUCLEOTIDE SEQUENCE</scope>
</reference>
<protein>
    <recommendedName>
        <fullName evidence="5">Protein FAM72A</fullName>
    </recommendedName>
</protein>
<keyword evidence="4" id="KW-1185">Reference proteome</keyword>
<sequence>MSSGVPTFKDRRVSVLCCKFCEQVLSIRGMKAELLAGTDQEMFSTDIPPTQAVDFVGSCYFLDTCRCKLKCLACLKCGNEVGYHVVAPCRPCLLSCNNGHFWMFNSKYVCSINRLDRAAPSEVTSADFPAPSDITGPTADQSETSH</sequence>
<evidence type="ECO:0000313" key="3">
    <source>
        <dbReference type="EMBL" id="CAH2220940.1"/>
    </source>
</evidence>
<name>A0AAD1QZP7_PELCU</name>
<organism evidence="3 4">
    <name type="scientific">Pelobates cultripes</name>
    <name type="common">Western spadefoot toad</name>
    <dbReference type="NCBI Taxonomy" id="61616"/>
    <lineage>
        <taxon>Eukaryota</taxon>
        <taxon>Metazoa</taxon>
        <taxon>Chordata</taxon>
        <taxon>Craniata</taxon>
        <taxon>Vertebrata</taxon>
        <taxon>Euteleostomi</taxon>
        <taxon>Amphibia</taxon>
        <taxon>Batrachia</taxon>
        <taxon>Anura</taxon>
        <taxon>Pelobatoidea</taxon>
        <taxon>Pelobatidae</taxon>
        <taxon>Pelobates</taxon>
    </lineage>
</organism>